<dbReference type="Pfam" id="PF08268">
    <property type="entry name" value="FBA_3"/>
    <property type="match status" value="1"/>
</dbReference>
<dbReference type="PANTHER" id="PTHR31672">
    <property type="entry name" value="BNACNNG10540D PROTEIN"/>
    <property type="match status" value="1"/>
</dbReference>
<dbReference type="InterPro" id="IPR017451">
    <property type="entry name" value="F-box-assoc_interact_dom"/>
</dbReference>
<dbReference type="NCBIfam" id="TIGR01640">
    <property type="entry name" value="F_box_assoc_1"/>
    <property type="match status" value="1"/>
</dbReference>
<gene>
    <name evidence="2" type="ORF">EJD97_014058</name>
</gene>
<organism evidence="2">
    <name type="scientific">Solanum chilense</name>
    <name type="common">Tomato</name>
    <name type="synonym">Lycopersicon chilense</name>
    <dbReference type="NCBI Taxonomy" id="4083"/>
    <lineage>
        <taxon>Eukaryota</taxon>
        <taxon>Viridiplantae</taxon>
        <taxon>Streptophyta</taxon>
        <taxon>Embryophyta</taxon>
        <taxon>Tracheophyta</taxon>
        <taxon>Spermatophyta</taxon>
        <taxon>Magnoliopsida</taxon>
        <taxon>eudicotyledons</taxon>
        <taxon>Gunneridae</taxon>
        <taxon>Pentapetalae</taxon>
        <taxon>asterids</taxon>
        <taxon>lamiids</taxon>
        <taxon>Solanales</taxon>
        <taxon>Solanaceae</taxon>
        <taxon>Solanoideae</taxon>
        <taxon>Solaneae</taxon>
        <taxon>Solanum</taxon>
        <taxon>Solanum subgen. Lycopersicon</taxon>
    </lineage>
</organism>
<sequence length="231" mass="27078">MVKVSTKSVLVVKDCSVRSLLYHPVTEAFDLDYPGKSPNQYLWFVGVVNGLICFSIRLFDGLYDLFLWNPSIRKYKKLPNFKLDVSHHYYLNGHFNFKFGFAYDEFQDDYKVVGIFPIYIRRNLSRVEVKIFSLMRHSWRCIDDFRGQELLAGTAKFVNGKLHWLDNQWNIISVDLADEKWAELLERPSCFKKYGFLKLGVLGGDLFCLYLCIGSYRCLGYEGIWGKRILD</sequence>
<dbReference type="AlphaFoldDB" id="A0A6N2BC29"/>
<reference evidence="2" key="1">
    <citation type="submission" date="2019-05" db="EMBL/GenBank/DDBJ databases">
        <title>The de novo reference genome and transcriptome assemblies of the wild tomato species Solanum chilense.</title>
        <authorList>
            <person name="Stam R."/>
            <person name="Nosenko T."/>
            <person name="Hoerger A.C."/>
            <person name="Stephan W."/>
            <person name="Seidel M.A."/>
            <person name="Kuhn J.M.M."/>
            <person name="Haberer G."/>
            <person name="Tellier A."/>
        </authorList>
    </citation>
    <scope>NUCLEOTIDE SEQUENCE</scope>
    <source>
        <tissue evidence="2">Mature leaves</tissue>
    </source>
</reference>
<dbReference type="EMBL" id="RXGB01003614">
    <property type="protein sequence ID" value="TMW91654.1"/>
    <property type="molecule type" value="Genomic_DNA"/>
</dbReference>
<accession>A0A6N2BC29</accession>
<feature type="domain" description="F-box associated beta-propeller type 3" evidence="1">
    <location>
        <begin position="25"/>
        <end position="181"/>
    </location>
</feature>
<evidence type="ECO:0000313" key="2">
    <source>
        <dbReference type="EMBL" id="TMW91654.1"/>
    </source>
</evidence>
<proteinExistence type="predicted"/>
<dbReference type="InterPro" id="IPR013187">
    <property type="entry name" value="F-box-assoc_dom_typ3"/>
</dbReference>
<dbReference type="InterPro" id="IPR050796">
    <property type="entry name" value="SCF_F-box_component"/>
</dbReference>
<name>A0A6N2BC29_SOLCI</name>
<evidence type="ECO:0000259" key="1">
    <source>
        <dbReference type="Pfam" id="PF08268"/>
    </source>
</evidence>
<comment type="caution">
    <text evidence="2">The sequence shown here is derived from an EMBL/GenBank/DDBJ whole genome shotgun (WGS) entry which is preliminary data.</text>
</comment>
<protein>
    <recommendedName>
        <fullName evidence="1">F-box associated beta-propeller type 3 domain-containing protein</fullName>
    </recommendedName>
</protein>
<dbReference type="PANTHER" id="PTHR31672:SF13">
    <property type="entry name" value="F-BOX PROTEIN CPR30-LIKE"/>
    <property type="match status" value="1"/>
</dbReference>